<protein>
    <submittedName>
        <fullName evidence="1">Uncharacterized protein</fullName>
    </submittedName>
</protein>
<evidence type="ECO:0000313" key="1">
    <source>
        <dbReference type="EMBL" id="CAL95574.1"/>
    </source>
</evidence>
<keyword evidence="2" id="KW-1185">Reference proteome</keyword>
<sequence length="161" mass="17475">MESAVPVLAENTTFIDLKPGKPTGLGMTQLGIPVLDGTVVKKGKLHEFIQLTHDGKPGRRYQNIRVTAVKTSEGGIEAAKVFVQFEVFGDDNVPEAPGSATFAVALFDAADCLLALPASALFLPYGRAWYENQFVFELPLAVFDKAERLQLIVKADQVRAI</sequence>
<dbReference type="KEGG" id="azo:azo2958"/>
<accession>A1K9R9</accession>
<dbReference type="HOGENOM" id="CLU_1703548_0_0_4"/>
<gene>
    <name evidence="1" type="ordered locus">azo2958</name>
</gene>
<dbReference type="eggNOG" id="ENOG5032RP5">
    <property type="taxonomic scope" value="Bacteria"/>
</dbReference>
<dbReference type="Proteomes" id="UP000002588">
    <property type="component" value="Chromosome"/>
</dbReference>
<dbReference type="AlphaFoldDB" id="A1K9R9"/>
<evidence type="ECO:0000313" key="2">
    <source>
        <dbReference type="Proteomes" id="UP000002588"/>
    </source>
</evidence>
<reference evidence="1 2" key="1">
    <citation type="journal article" date="2006" name="Nat. Biotechnol.">
        <title>Complete genome of the mutualistic, N2-fixing grass endophyte Azoarcus sp. strain BH72.</title>
        <authorList>
            <person name="Krause A."/>
            <person name="Ramakumar A."/>
            <person name="Bartels D."/>
            <person name="Battistoni F."/>
            <person name="Bekel T."/>
            <person name="Boch J."/>
            <person name="Boehm M."/>
            <person name="Friedrich F."/>
            <person name="Hurek T."/>
            <person name="Krause L."/>
            <person name="Linke B."/>
            <person name="McHardy A.C."/>
            <person name="Sarkar A."/>
            <person name="Schneiker S."/>
            <person name="Syed A.A."/>
            <person name="Thauer R."/>
            <person name="Vorhoelter F.-J."/>
            <person name="Weidner S."/>
            <person name="Puehler A."/>
            <person name="Reinhold-Hurek B."/>
            <person name="Kaiser O."/>
            <person name="Goesmann A."/>
        </authorList>
    </citation>
    <scope>NUCLEOTIDE SEQUENCE [LARGE SCALE GENOMIC DNA]</scope>
    <source>
        <strain evidence="1 2">BH72</strain>
    </source>
</reference>
<name>A1K9R9_AZOSB</name>
<organism evidence="1 2">
    <name type="scientific">Azoarcus sp. (strain BH72)</name>
    <dbReference type="NCBI Taxonomy" id="418699"/>
    <lineage>
        <taxon>Bacteria</taxon>
        <taxon>Pseudomonadati</taxon>
        <taxon>Pseudomonadota</taxon>
        <taxon>Betaproteobacteria</taxon>
        <taxon>Rhodocyclales</taxon>
        <taxon>Zoogloeaceae</taxon>
        <taxon>Azoarcus</taxon>
    </lineage>
</organism>
<dbReference type="EMBL" id="AM406670">
    <property type="protein sequence ID" value="CAL95574.1"/>
    <property type="molecule type" value="Genomic_DNA"/>
</dbReference>
<proteinExistence type="predicted"/>